<accession>A0ABU6WR67</accession>
<organism evidence="2 3">
    <name type="scientific">Stylosanthes scabra</name>
    <dbReference type="NCBI Taxonomy" id="79078"/>
    <lineage>
        <taxon>Eukaryota</taxon>
        <taxon>Viridiplantae</taxon>
        <taxon>Streptophyta</taxon>
        <taxon>Embryophyta</taxon>
        <taxon>Tracheophyta</taxon>
        <taxon>Spermatophyta</taxon>
        <taxon>Magnoliopsida</taxon>
        <taxon>eudicotyledons</taxon>
        <taxon>Gunneridae</taxon>
        <taxon>Pentapetalae</taxon>
        <taxon>rosids</taxon>
        <taxon>fabids</taxon>
        <taxon>Fabales</taxon>
        <taxon>Fabaceae</taxon>
        <taxon>Papilionoideae</taxon>
        <taxon>50 kb inversion clade</taxon>
        <taxon>dalbergioids sensu lato</taxon>
        <taxon>Dalbergieae</taxon>
        <taxon>Pterocarpus clade</taxon>
        <taxon>Stylosanthes</taxon>
    </lineage>
</organism>
<dbReference type="EMBL" id="JASCZI010182421">
    <property type="protein sequence ID" value="MED6187869.1"/>
    <property type="molecule type" value="Genomic_DNA"/>
</dbReference>
<sequence length="336" mass="37715">MTQTPNFALEIRELNVDISKDQRSKTKLFVRLNILPIVVRIHGPQMGDRSSNPSGRGYVVSNQASAIAAEKSSGSFMCEKFYVLCEFDHNSEVGTSIKNVDISIGEIMVNLNEGILVKKNSSSESHSSPEISTTSSEKLISTQEPLSKQQKLMANISKFPEKVSFNLPKMGVKFCHREHGILVENSITSVQLDINKFRSIEDVGEITQINVELVFSEIHILREAGSSMLEISKLDILFFVYVPVQVSFNLPKVGVKFCHREHGILVENSITSVQLNINKFRSIEDVGEITQIDVELVFSEIHVLREAGSSMLEISNLDILFFVYVPVQKHMKFLPK</sequence>
<dbReference type="PANTHER" id="PTHR15678:SF10">
    <property type="entry name" value="LOCALIZATION AND RNA POL II PROMOTER FMP27 DOMAIN PROTEIN"/>
    <property type="match status" value="1"/>
</dbReference>
<dbReference type="Proteomes" id="UP001341840">
    <property type="component" value="Unassembled WGS sequence"/>
</dbReference>
<evidence type="ECO:0000313" key="3">
    <source>
        <dbReference type="Proteomes" id="UP001341840"/>
    </source>
</evidence>
<protein>
    <submittedName>
        <fullName evidence="2">Uncharacterized protein</fullName>
    </submittedName>
</protein>
<reference evidence="2 3" key="1">
    <citation type="journal article" date="2023" name="Plants (Basel)">
        <title>Bridging the Gap: Combining Genomics and Transcriptomics Approaches to Understand Stylosanthes scabra, an Orphan Legume from the Brazilian Caatinga.</title>
        <authorList>
            <person name="Ferreira-Neto J.R.C."/>
            <person name="da Silva M.D."/>
            <person name="Binneck E."/>
            <person name="de Melo N.F."/>
            <person name="da Silva R.H."/>
            <person name="de Melo A.L.T.M."/>
            <person name="Pandolfi V."/>
            <person name="Bustamante F.O."/>
            <person name="Brasileiro-Vidal A.C."/>
            <person name="Benko-Iseppon A.M."/>
        </authorList>
    </citation>
    <scope>NUCLEOTIDE SEQUENCE [LARGE SCALE GENOMIC DNA]</scope>
    <source>
        <tissue evidence="2">Leaves</tissue>
    </source>
</reference>
<dbReference type="PANTHER" id="PTHR15678">
    <property type="entry name" value="ANTIGEN MLAA-22-RELATED"/>
    <property type="match status" value="1"/>
</dbReference>
<feature type="compositionally biased region" description="Low complexity" evidence="1">
    <location>
        <begin position="122"/>
        <end position="137"/>
    </location>
</feature>
<keyword evidence="3" id="KW-1185">Reference proteome</keyword>
<proteinExistence type="predicted"/>
<evidence type="ECO:0000313" key="2">
    <source>
        <dbReference type="EMBL" id="MED6187869.1"/>
    </source>
</evidence>
<name>A0ABU6WR67_9FABA</name>
<feature type="region of interest" description="Disordered" evidence="1">
    <location>
        <begin position="120"/>
        <end position="140"/>
    </location>
</feature>
<gene>
    <name evidence="2" type="ORF">PIB30_080604</name>
</gene>
<dbReference type="Pfam" id="PF10344">
    <property type="entry name" value="Hobbit"/>
    <property type="match status" value="1"/>
</dbReference>
<evidence type="ECO:0000256" key="1">
    <source>
        <dbReference type="SAM" id="MobiDB-lite"/>
    </source>
</evidence>
<dbReference type="InterPro" id="IPR045167">
    <property type="entry name" value="Hobbit"/>
</dbReference>
<comment type="caution">
    <text evidence="2">The sequence shown here is derived from an EMBL/GenBank/DDBJ whole genome shotgun (WGS) entry which is preliminary data.</text>
</comment>